<keyword evidence="2" id="KW-0436">Ligase</keyword>
<evidence type="ECO:0000313" key="7">
    <source>
        <dbReference type="Proteomes" id="UP000706122"/>
    </source>
</evidence>
<keyword evidence="4" id="KW-0067">ATP-binding</keyword>
<dbReference type="GO" id="GO:0005886">
    <property type="term" value="C:plasma membrane"/>
    <property type="evidence" value="ECO:0007669"/>
    <property type="project" value="TreeGrafter"/>
</dbReference>
<dbReference type="AlphaFoldDB" id="A0AAE2W7T6"/>
<comment type="caution">
    <text evidence="6">The sequence shown here is derived from an EMBL/GenBank/DDBJ whole genome shotgun (WGS) entry which is preliminary data.</text>
</comment>
<evidence type="ECO:0000259" key="5">
    <source>
        <dbReference type="Pfam" id="PF00501"/>
    </source>
</evidence>
<dbReference type="NCBIfam" id="NF005898">
    <property type="entry name" value="PRK07868.1"/>
    <property type="match status" value="1"/>
</dbReference>
<dbReference type="Proteomes" id="UP000706122">
    <property type="component" value="Unassembled WGS sequence"/>
</dbReference>
<gene>
    <name evidence="6" type="ORF">GS551_14740</name>
</gene>
<name>A0AAE2W7T6_RHOHA</name>
<evidence type="ECO:0000313" key="6">
    <source>
        <dbReference type="EMBL" id="MBM4715446.1"/>
    </source>
</evidence>
<dbReference type="PANTHER" id="PTHR43107:SF15">
    <property type="entry name" value="FATTY ACID TRANSPORT PROTEIN 3, ISOFORM A"/>
    <property type="match status" value="1"/>
</dbReference>
<evidence type="ECO:0000256" key="1">
    <source>
        <dbReference type="ARBA" id="ARBA00006432"/>
    </source>
</evidence>
<feature type="domain" description="AMP-dependent synthetase/ligase" evidence="5">
    <location>
        <begin position="468"/>
        <end position="797"/>
    </location>
</feature>
<dbReference type="Gene3D" id="3.40.50.12780">
    <property type="entry name" value="N-terminal domain of ligase-like"/>
    <property type="match status" value="1"/>
</dbReference>
<evidence type="ECO:0000256" key="4">
    <source>
        <dbReference type="ARBA" id="ARBA00022840"/>
    </source>
</evidence>
<dbReference type="PANTHER" id="PTHR43107">
    <property type="entry name" value="LONG-CHAIN FATTY ACID TRANSPORT PROTEIN"/>
    <property type="match status" value="1"/>
</dbReference>
<dbReference type="GO" id="GO:0044539">
    <property type="term" value="P:long-chain fatty acid import into cell"/>
    <property type="evidence" value="ECO:0007669"/>
    <property type="project" value="TreeGrafter"/>
</dbReference>
<accession>A0AAE2W7T6</accession>
<evidence type="ECO:0000256" key="2">
    <source>
        <dbReference type="ARBA" id="ARBA00022598"/>
    </source>
</evidence>
<evidence type="ECO:0000256" key="3">
    <source>
        <dbReference type="ARBA" id="ARBA00022741"/>
    </source>
</evidence>
<dbReference type="InterPro" id="IPR029058">
    <property type="entry name" value="AB_hydrolase_fold"/>
</dbReference>
<dbReference type="GO" id="GO:0004467">
    <property type="term" value="F:long-chain fatty acid-CoA ligase activity"/>
    <property type="evidence" value="ECO:0007669"/>
    <property type="project" value="TreeGrafter"/>
</dbReference>
<dbReference type="EMBL" id="WUYC01000004">
    <property type="protein sequence ID" value="MBM4715446.1"/>
    <property type="molecule type" value="Genomic_DNA"/>
</dbReference>
<dbReference type="GO" id="GO:0005324">
    <property type="term" value="F:long-chain fatty acid transmembrane transporter activity"/>
    <property type="evidence" value="ECO:0007669"/>
    <property type="project" value="TreeGrafter"/>
</dbReference>
<dbReference type="InterPro" id="IPR042099">
    <property type="entry name" value="ANL_N_sf"/>
</dbReference>
<keyword evidence="3" id="KW-0547">Nucleotide-binding</keyword>
<protein>
    <submittedName>
        <fullName evidence="6">AMP-binding protein</fullName>
    </submittedName>
</protein>
<dbReference type="Gene3D" id="3.30.300.30">
    <property type="match status" value="1"/>
</dbReference>
<comment type="similarity">
    <text evidence="1">Belongs to the ATP-dependent AMP-binding enzyme family.</text>
</comment>
<proteinExistence type="inferred from homology"/>
<dbReference type="GO" id="GO:0005524">
    <property type="term" value="F:ATP binding"/>
    <property type="evidence" value="ECO:0007669"/>
    <property type="project" value="UniProtKB-KW"/>
</dbReference>
<dbReference type="Pfam" id="PF00501">
    <property type="entry name" value="AMP-binding"/>
    <property type="match status" value="1"/>
</dbReference>
<dbReference type="InterPro" id="IPR000873">
    <property type="entry name" value="AMP-dep_synth/lig_dom"/>
</dbReference>
<dbReference type="SUPFAM" id="SSF53474">
    <property type="entry name" value="alpha/beta-Hydrolases"/>
    <property type="match status" value="1"/>
</dbReference>
<sequence length="1011" mass="108333">MQVTVSCWGSALVSLGSEYVVGSLRRAVATAQNGLEVVRLGGLETGATPSPFQIVERAPMYRLRRYFADTEPADTEPAEAGPPIVLVPPMMMSADVYDVTRDQGAVGILHEMGLDPWVVDFGSPDAEEGGWNRTLADHIVAISEIVDRVHEHTGRDVHLSGYSQGGMFCYQAAAYRRCRNIASLITLGAPVDTLAALPFNIPAGLATKGADLLADHVFNRLSIAGWMARTGFQLLDPVKTAKSRFDFLRQLHDRDALLPREQQRRFLAQDGWVAWSGPAVAELLKQFIVHNRMMTGGFVIKDTAVSLAELSCPILAFVGEVDDIGQPLAVRGIKRAAPRAEVFESTLRAGHFGLVVGSAAASRTWPTTGEWVRWREDMGPRPEAVDVMIHDEPSGQDSGVSLTNRITHTVASIAEVGVGVGKGIADFATDTVRGTREISIEAARALPRLARLGQLQPHSRISLGLLLAEQGRQAPNGECFLFDDRVHTNAAVNTRIDNVVRGLVHAGVRPAAHVGVLMATRPSALVAIAALSRLGAVAVLLPPGGDLDEAVRLGRVDRIVVDPDHLEDAVATGQKVLVLGGGEFRGLAVELGPDVIDLEQVDPDAVTLPGWYRPDPGLARELAFVIFSGSCGNLEAKYITNFRWALSAFGTASAASLSRSDTVYCLAPLHHSSGLMATLGGAIAGGARIALSRGLDPDRFAEEVRRYGVTVVSYTWTMMREILDAKSLPLEEGHPIRLFIGSGMPPGLWRRISSRFAPARVLEFYASTEGDVVLVNVSGAKVGSKGRPLPGSAEVRVGAYDPIEGRFLEDARGFVRECEDDEVGLLLGRPGARTEAVPGVMRGVFAAGDAWVPTENLFRRDADGDFWLVDHKRTVVDTVRGPVFTQPIVDLLGEMPQVDLAVAYGVPTGERQVPVAAITVHDGRVPSAAEVTAALGQLPIEQCPDIVHVVDRIPLGPSYRPQATELQAAGLPKPSARSWCLDAETGRYKRFTKAAAARYGGSPEGPGGVPA</sequence>
<dbReference type="SUPFAM" id="SSF56801">
    <property type="entry name" value="Acetyl-CoA synthetase-like"/>
    <property type="match status" value="1"/>
</dbReference>
<reference evidence="6" key="1">
    <citation type="submission" date="2019-11" db="EMBL/GenBank/DDBJ databases">
        <title>Spread of Macrolides and rifampicin resistant Rhodococcus equi in clinical isolates in the USA.</title>
        <authorList>
            <person name="Alvarez-Narvaez S."/>
            <person name="Huber L."/>
            <person name="Cohen N.D."/>
            <person name="Slovis N."/>
            <person name="Greiter M."/>
            <person name="Giguere S."/>
            <person name="Hart K."/>
        </authorList>
    </citation>
    <scope>NUCLEOTIDE SEQUENCE</scope>
    <source>
        <strain evidence="6">Lh_5</strain>
    </source>
</reference>
<organism evidence="6 7">
    <name type="scientific">Rhodococcus hoagii</name>
    <name type="common">Corynebacterium equii</name>
    <dbReference type="NCBI Taxonomy" id="43767"/>
    <lineage>
        <taxon>Bacteria</taxon>
        <taxon>Bacillati</taxon>
        <taxon>Actinomycetota</taxon>
        <taxon>Actinomycetes</taxon>
        <taxon>Mycobacteriales</taxon>
        <taxon>Nocardiaceae</taxon>
        <taxon>Prescottella</taxon>
    </lineage>
</organism>
<dbReference type="InterPro" id="IPR045851">
    <property type="entry name" value="AMP-bd_C_sf"/>
</dbReference>
<dbReference type="Gene3D" id="3.40.50.1820">
    <property type="entry name" value="alpha/beta hydrolase"/>
    <property type="match status" value="1"/>
</dbReference>